<evidence type="ECO:0000313" key="1">
    <source>
        <dbReference type="EMBL" id="MBB1098157.1"/>
    </source>
</evidence>
<dbReference type="GO" id="GO:0008168">
    <property type="term" value="F:methyltransferase activity"/>
    <property type="evidence" value="ECO:0007669"/>
    <property type="project" value="UniProtKB-KW"/>
</dbReference>
<keyword evidence="1" id="KW-0808">Transferase</keyword>
<dbReference type="RefSeq" id="WP_182596869.1">
    <property type="nucleotide sequence ID" value="NZ_JACIVA010000055.1"/>
</dbReference>
<dbReference type="SUPFAM" id="SSF53335">
    <property type="entry name" value="S-adenosyl-L-methionine-dependent methyltransferases"/>
    <property type="match status" value="1"/>
</dbReference>
<dbReference type="Proteomes" id="UP000517106">
    <property type="component" value="Unassembled WGS sequence"/>
</dbReference>
<dbReference type="Gene3D" id="3.40.50.150">
    <property type="entry name" value="Vaccinia Virus protein VP39"/>
    <property type="match status" value="1"/>
</dbReference>
<accession>A0A7W3UM85</accession>
<evidence type="ECO:0000313" key="2">
    <source>
        <dbReference type="Proteomes" id="UP000517106"/>
    </source>
</evidence>
<dbReference type="GO" id="GO:0032259">
    <property type="term" value="P:methylation"/>
    <property type="evidence" value="ECO:0007669"/>
    <property type="project" value="UniProtKB-KW"/>
</dbReference>
<dbReference type="Pfam" id="PF01209">
    <property type="entry name" value="Ubie_methyltran"/>
    <property type="match status" value="1"/>
</dbReference>
<protein>
    <submittedName>
        <fullName evidence="1">Methyltransferase domain-containing protein</fullName>
    </submittedName>
</protein>
<reference evidence="1 2" key="1">
    <citation type="submission" date="2020-07" db="EMBL/GenBank/DDBJ databases">
        <title>Description of Limosilactobacillus balticus sp. nov., Limosilactobacillus agrestis sp. nov., Limosilactobacillus albertensis sp. nov., Limosilactobacillus rudii sp. nov., Limosilactobacillus fastidiosus sp. nov., five novel Limosilactobacillus species isolated from the vertebrate gastrointestinal tract, and proposal of 6 subspecies of Limosilactobacillus reuteri adapted to the gastrointestinal tract of specific vertebrate hosts.</title>
        <authorList>
            <person name="Li F."/>
            <person name="Cheng C."/>
            <person name="Zheng J."/>
            <person name="Quevedo R.M."/>
            <person name="Li J."/>
            <person name="Roos S."/>
            <person name="Gaenzle M.G."/>
            <person name="Walter J."/>
        </authorList>
    </citation>
    <scope>NUCLEOTIDE SEQUENCE [LARGE SCALE GENOMIC DNA]</scope>
    <source>
        <strain evidence="1 2">STM2_1</strain>
    </source>
</reference>
<dbReference type="AlphaFoldDB" id="A0A7W3UM85"/>
<comment type="caution">
    <text evidence="1">The sequence shown here is derived from an EMBL/GenBank/DDBJ whole genome shotgun (WGS) entry which is preliminary data.</text>
</comment>
<dbReference type="EMBL" id="JACIVA010000055">
    <property type="protein sequence ID" value="MBB1098157.1"/>
    <property type="molecule type" value="Genomic_DNA"/>
</dbReference>
<proteinExistence type="predicted"/>
<dbReference type="InterPro" id="IPR029063">
    <property type="entry name" value="SAM-dependent_MTases_sf"/>
</dbReference>
<name>A0A7W3UM85_9LACO</name>
<keyword evidence="2" id="KW-1185">Reference proteome</keyword>
<sequence length="184" mass="20760">MRIIVLIIAIIAVIILASAWGMFQKQLAWKVINNELRAKNDIKVVDMLVNNGKNIVTIAQQLVTSSKIFEVVGDVKQAQKLKSKIQAAAVADRAEIITDDVANLGFKDHSVNYVIINNLQQIKPAITRQRILQEAIRILNVDGTIFIINSSHLNDYHRLLEYYGFKNVLIKRIGSSKIMVVKRN</sequence>
<organism evidence="1 2">
    <name type="scientific">Limosilactobacillus rudii</name>
    <dbReference type="NCBI Taxonomy" id="2759755"/>
    <lineage>
        <taxon>Bacteria</taxon>
        <taxon>Bacillati</taxon>
        <taxon>Bacillota</taxon>
        <taxon>Bacilli</taxon>
        <taxon>Lactobacillales</taxon>
        <taxon>Lactobacillaceae</taxon>
        <taxon>Limosilactobacillus</taxon>
    </lineage>
</organism>
<gene>
    <name evidence="1" type="ORF">H5S09_09430</name>
</gene>
<keyword evidence="1" id="KW-0489">Methyltransferase</keyword>